<accession>A0A1I6J1K9</accession>
<feature type="transmembrane region" description="Helical" evidence="7">
    <location>
        <begin position="56"/>
        <end position="77"/>
    </location>
</feature>
<evidence type="ECO:0000256" key="6">
    <source>
        <dbReference type="ARBA" id="ARBA00023136"/>
    </source>
</evidence>
<dbReference type="GO" id="GO:0055085">
    <property type="term" value="P:transmembrane transport"/>
    <property type="evidence" value="ECO:0007669"/>
    <property type="project" value="InterPro"/>
</dbReference>
<dbReference type="InterPro" id="IPR050366">
    <property type="entry name" value="BP-dependent_transpt_permease"/>
</dbReference>
<dbReference type="SUPFAM" id="SSF161098">
    <property type="entry name" value="MetI-like"/>
    <property type="match status" value="1"/>
</dbReference>
<feature type="transmembrane region" description="Helical" evidence="7">
    <location>
        <begin position="283"/>
        <end position="303"/>
    </location>
</feature>
<keyword evidence="5 7" id="KW-1133">Transmembrane helix</keyword>
<dbReference type="Proteomes" id="UP000198877">
    <property type="component" value="Unassembled WGS sequence"/>
</dbReference>
<keyword evidence="4 7" id="KW-0812">Transmembrane</keyword>
<feature type="transmembrane region" description="Helical" evidence="7">
    <location>
        <begin position="238"/>
        <end position="263"/>
    </location>
</feature>
<dbReference type="EMBL" id="FOYR01000004">
    <property type="protein sequence ID" value="SFR72894.1"/>
    <property type="molecule type" value="Genomic_DNA"/>
</dbReference>
<comment type="similarity">
    <text evidence="7">Belongs to the binding-protein-dependent transport system permease family.</text>
</comment>
<feature type="transmembrane region" description="Helical" evidence="7">
    <location>
        <begin position="179"/>
        <end position="199"/>
    </location>
</feature>
<dbReference type="PANTHER" id="PTHR43386:SF1">
    <property type="entry name" value="D,D-DIPEPTIDE TRANSPORT SYSTEM PERMEASE PROTEIN DDPC-RELATED"/>
    <property type="match status" value="1"/>
</dbReference>
<dbReference type="PANTHER" id="PTHR43386">
    <property type="entry name" value="OLIGOPEPTIDE TRANSPORT SYSTEM PERMEASE PROTEIN APPC"/>
    <property type="match status" value="1"/>
</dbReference>
<dbReference type="GO" id="GO:0005886">
    <property type="term" value="C:plasma membrane"/>
    <property type="evidence" value="ECO:0007669"/>
    <property type="project" value="UniProtKB-SubCell"/>
</dbReference>
<dbReference type="AlphaFoldDB" id="A0A1I6J1K9"/>
<gene>
    <name evidence="10" type="ORF">SAMN04488591_3229</name>
</gene>
<dbReference type="RefSeq" id="WP_091741609.1">
    <property type="nucleotide sequence ID" value="NZ_FOYR01000004.1"/>
</dbReference>
<keyword evidence="6 7" id="KW-0472">Membrane</keyword>
<evidence type="ECO:0000256" key="2">
    <source>
        <dbReference type="ARBA" id="ARBA00022448"/>
    </source>
</evidence>
<proteinExistence type="inferred from homology"/>
<organism evidence="10 11">
    <name type="scientific">Microbacterium azadirachtae</name>
    <dbReference type="NCBI Taxonomy" id="582680"/>
    <lineage>
        <taxon>Bacteria</taxon>
        <taxon>Bacillati</taxon>
        <taxon>Actinomycetota</taxon>
        <taxon>Actinomycetes</taxon>
        <taxon>Micrococcales</taxon>
        <taxon>Microbacteriaceae</taxon>
        <taxon>Microbacterium</taxon>
    </lineage>
</organism>
<feature type="domain" description="ABC transmembrane type-1" evidence="9">
    <location>
        <begin position="117"/>
        <end position="306"/>
    </location>
</feature>
<feature type="transmembrane region" description="Helical" evidence="7">
    <location>
        <begin position="119"/>
        <end position="140"/>
    </location>
</feature>
<dbReference type="Pfam" id="PF00528">
    <property type="entry name" value="BPD_transp_1"/>
    <property type="match status" value="1"/>
</dbReference>
<keyword evidence="2 7" id="KW-0813">Transport</keyword>
<comment type="subcellular location">
    <subcellularLocation>
        <location evidence="1 7">Cell membrane</location>
        <topology evidence="1 7">Multi-pass membrane protein</topology>
    </subcellularLocation>
</comment>
<feature type="transmembrane region" description="Helical" evidence="7">
    <location>
        <begin position="152"/>
        <end position="173"/>
    </location>
</feature>
<evidence type="ECO:0000313" key="10">
    <source>
        <dbReference type="EMBL" id="SFR72894.1"/>
    </source>
</evidence>
<evidence type="ECO:0000256" key="1">
    <source>
        <dbReference type="ARBA" id="ARBA00004651"/>
    </source>
</evidence>
<evidence type="ECO:0000256" key="7">
    <source>
        <dbReference type="RuleBase" id="RU363032"/>
    </source>
</evidence>
<feature type="region of interest" description="Disordered" evidence="8">
    <location>
        <begin position="1"/>
        <end position="20"/>
    </location>
</feature>
<evidence type="ECO:0000256" key="4">
    <source>
        <dbReference type="ARBA" id="ARBA00022692"/>
    </source>
</evidence>
<dbReference type="CDD" id="cd06261">
    <property type="entry name" value="TM_PBP2"/>
    <property type="match status" value="1"/>
</dbReference>
<evidence type="ECO:0000256" key="5">
    <source>
        <dbReference type="ARBA" id="ARBA00022989"/>
    </source>
</evidence>
<reference evidence="11" key="1">
    <citation type="submission" date="2016-10" db="EMBL/GenBank/DDBJ databases">
        <authorList>
            <person name="Varghese N."/>
            <person name="Submissions S."/>
        </authorList>
    </citation>
    <scope>NUCLEOTIDE SEQUENCE [LARGE SCALE GENOMIC DNA]</scope>
    <source>
        <strain evidence="11">CL127</strain>
    </source>
</reference>
<protein>
    <submittedName>
        <fullName evidence="10">Peptide/nickel transport system permease protein</fullName>
    </submittedName>
</protein>
<evidence type="ECO:0000313" key="11">
    <source>
        <dbReference type="Proteomes" id="UP000198877"/>
    </source>
</evidence>
<evidence type="ECO:0000259" key="9">
    <source>
        <dbReference type="PROSITE" id="PS50928"/>
    </source>
</evidence>
<name>A0A1I6J1K9_9MICO</name>
<dbReference type="InterPro" id="IPR035906">
    <property type="entry name" value="MetI-like_sf"/>
</dbReference>
<dbReference type="InterPro" id="IPR000515">
    <property type="entry name" value="MetI-like"/>
</dbReference>
<dbReference type="PROSITE" id="PS50928">
    <property type="entry name" value="ABC_TM1"/>
    <property type="match status" value="1"/>
</dbReference>
<keyword evidence="3" id="KW-1003">Cell membrane</keyword>
<dbReference type="Gene3D" id="1.10.3720.10">
    <property type="entry name" value="MetI-like"/>
    <property type="match status" value="1"/>
</dbReference>
<sequence>MSDTIALLPDGTQHPADGFGGTAANRFDDAVAERASHRERDASAPRAGTWLARRPAAAVSLIWLVVVIVAALAPTLLAPGDPLAGVPAEHLQGPSAAHWFGTDQIGRDLYTRIVHGTSLTISAASLAVAVGVIAGSAIGLMSGFAGGRTDAILMRVADVLLAIPSLLLSLAVITALGFGTVNVAIAVGTASVASVSRIMRAEVIKVRSAAYVEAARASGNSWIRVLLRHVLPNSTGPVIALGVLELGGAILAVSALSFLGYGAPAPAPEWGALVSGGRDFLRNAWWLTTFPGLVIALTVLAANRLARALETERTDAS</sequence>
<evidence type="ECO:0000256" key="3">
    <source>
        <dbReference type="ARBA" id="ARBA00022475"/>
    </source>
</evidence>
<evidence type="ECO:0000256" key="8">
    <source>
        <dbReference type="SAM" id="MobiDB-lite"/>
    </source>
</evidence>